<evidence type="ECO:0000259" key="5">
    <source>
        <dbReference type="PROSITE" id="PS51464"/>
    </source>
</evidence>
<evidence type="ECO:0000259" key="4">
    <source>
        <dbReference type="PROSITE" id="PS51071"/>
    </source>
</evidence>
<dbReference type="GO" id="GO:0003700">
    <property type="term" value="F:DNA-binding transcription factor activity"/>
    <property type="evidence" value="ECO:0007669"/>
    <property type="project" value="InterPro"/>
</dbReference>
<reference evidence="7" key="5">
    <citation type="submission" date="2020-05" db="EMBL/GenBank/DDBJ databases">
        <authorList>
            <person name="Brown S."/>
            <person name="Huntemann M."/>
            <person name="Clum A."/>
            <person name="Spunde A."/>
            <person name="Palaniappan K."/>
            <person name="Ritter S."/>
            <person name="Mikhailova N."/>
            <person name="Chen I.-M."/>
            <person name="Stamatis D."/>
            <person name="Reddy T."/>
            <person name="O'Malley R."/>
            <person name="Daum C."/>
            <person name="Shapiro N."/>
            <person name="Ivanova N."/>
            <person name="Kyrpides N."/>
            <person name="Woyke T."/>
        </authorList>
    </citation>
    <scope>NUCLEOTIDE SEQUENCE</scope>
    <source>
        <strain evidence="7">DJ080</strain>
    </source>
</reference>
<dbReference type="Pfam" id="PF01380">
    <property type="entry name" value="SIS"/>
    <property type="match status" value="1"/>
</dbReference>
<dbReference type="EMBL" id="JABSXK010000001">
    <property type="protein sequence ID" value="NRV08372.1"/>
    <property type="molecule type" value="Genomic_DNA"/>
</dbReference>
<dbReference type="Proteomes" id="UP000190959">
    <property type="component" value="Unassembled WGS sequence"/>
</dbReference>
<dbReference type="STRING" id="1520.LF65_00756"/>
<evidence type="ECO:0000313" key="11">
    <source>
        <dbReference type="Proteomes" id="UP000190959"/>
    </source>
</evidence>
<dbReference type="RefSeq" id="WP_023975752.1">
    <property type="nucleotide sequence ID" value="NZ_CP010086.2"/>
</dbReference>
<name>A0A0B5QKX7_CLOBE</name>
<feature type="domain" description="SIS" evidence="5">
    <location>
        <begin position="104"/>
        <end position="242"/>
    </location>
</feature>
<dbReference type="CDD" id="cd05013">
    <property type="entry name" value="SIS_RpiR"/>
    <property type="match status" value="1"/>
</dbReference>
<dbReference type="InterPro" id="IPR000281">
    <property type="entry name" value="HTH_RpiR"/>
</dbReference>
<dbReference type="Pfam" id="PF01418">
    <property type="entry name" value="HTH_6"/>
    <property type="match status" value="1"/>
</dbReference>
<dbReference type="KEGG" id="cbei:LF65_00756"/>
<dbReference type="EMBL" id="MWMH01000004">
    <property type="protein sequence ID" value="OOP73036.1"/>
    <property type="molecule type" value="Genomic_DNA"/>
</dbReference>
<evidence type="ECO:0000313" key="9">
    <source>
        <dbReference type="EMBL" id="OOP73036.1"/>
    </source>
</evidence>
<dbReference type="InterPro" id="IPR035472">
    <property type="entry name" value="RpiR-like_SIS"/>
</dbReference>
<dbReference type="SUPFAM" id="SSF46689">
    <property type="entry name" value="Homeodomain-like"/>
    <property type="match status" value="1"/>
</dbReference>
<dbReference type="Gene3D" id="3.40.50.10490">
    <property type="entry name" value="Glucose-6-phosphate isomerase like protein, domain 1"/>
    <property type="match status" value="1"/>
</dbReference>
<dbReference type="Proteomes" id="UP000031866">
    <property type="component" value="Chromosome"/>
</dbReference>
<dbReference type="PANTHER" id="PTHR30514">
    <property type="entry name" value="GLUCOKINASE"/>
    <property type="match status" value="1"/>
</dbReference>
<evidence type="ECO:0000313" key="10">
    <source>
        <dbReference type="Proteomes" id="UP000031866"/>
    </source>
</evidence>
<dbReference type="GO" id="GO:0003677">
    <property type="term" value="F:DNA binding"/>
    <property type="evidence" value="ECO:0007669"/>
    <property type="project" value="UniProtKB-KW"/>
</dbReference>
<protein>
    <submittedName>
        <fullName evidence="7 9">MurR/RpiR family transcriptional regulator</fullName>
    </submittedName>
    <submittedName>
        <fullName evidence="6">Transcriptional regulator</fullName>
    </submittedName>
</protein>
<gene>
    <name evidence="7" type="ORF">B0H41_003358</name>
    <name evidence="9" type="ORF">CBEIBR21_14655</name>
    <name evidence="8" type="ORF">DFH45_001335</name>
    <name evidence="6" type="ORF">LF65_00756</name>
</gene>
<dbReference type="Gene3D" id="1.10.10.10">
    <property type="entry name" value="Winged helix-like DNA-binding domain superfamily/Winged helix DNA-binding domain"/>
    <property type="match status" value="1"/>
</dbReference>
<dbReference type="PROSITE" id="PS51071">
    <property type="entry name" value="HTH_RPIR"/>
    <property type="match status" value="1"/>
</dbReference>
<proteinExistence type="predicted"/>
<dbReference type="InterPro" id="IPR009057">
    <property type="entry name" value="Homeodomain-like_sf"/>
</dbReference>
<sequence length="247" mass="28508">MFSYSQIKSLNDLEISVYNYIMDNKDKVRYMKIRELAVESHVSTTTILNFCKKVGCSGYSEFKLKFKLFIEEKEIKKVSEDNTEIIDFFKKTNTEEYDEKIEEIVKAILKAKRTIFIGSSMSGIVARYGARYLSSVGQFSLCIDDPYYPTTGKFYENSVVIVCSVSGESKDIIGHINRFKKDDCCIVSITNTENCTIAKMSDYNIPYYVPYVKVGIYDITTQIPIISIIERIGRKLQNRREESIQDE</sequence>
<dbReference type="InterPro" id="IPR036388">
    <property type="entry name" value="WH-like_DNA-bd_sf"/>
</dbReference>
<feature type="domain" description="HTH rpiR-type" evidence="4">
    <location>
        <begin position="1"/>
        <end position="73"/>
    </location>
</feature>
<evidence type="ECO:0000313" key="8">
    <source>
        <dbReference type="EMBL" id="NRV08372.1"/>
    </source>
</evidence>
<keyword evidence="2 7" id="KW-0238">DNA-binding</keyword>
<dbReference type="GO" id="GO:1901135">
    <property type="term" value="P:carbohydrate derivative metabolic process"/>
    <property type="evidence" value="ECO:0007669"/>
    <property type="project" value="InterPro"/>
</dbReference>
<reference evidence="7" key="6">
    <citation type="journal article" date="2022" name="Nat. Biotechnol.">
        <title>Carbon-negative production of acetone and isopropanol by gas fermentation at industrial pilot scale.</title>
        <authorList>
            <person name="Liew F.E."/>
            <person name="Nogle R."/>
            <person name="Abdalla T."/>
            <person name="Rasor B.J."/>
            <person name="Canter C."/>
            <person name="Jensen R.O."/>
            <person name="Wang L."/>
            <person name="Strutz J."/>
            <person name="Chirania P."/>
            <person name="De Tissera S."/>
            <person name="Mueller A.P."/>
            <person name="Ruan Z."/>
            <person name="Gao A."/>
            <person name="Tran L."/>
            <person name="Engle N.L."/>
            <person name="Bromley J.C."/>
            <person name="Daniell J."/>
            <person name="Conrado R."/>
            <person name="Tschaplinski T.J."/>
            <person name="Giannone R.J."/>
            <person name="Hettich R.L."/>
            <person name="Karim A.S."/>
            <person name="Simpson S.D."/>
            <person name="Brown S.D."/>
            <person name="Leang C."/>
            <person name="Jewett M.C."/>
            <person name="Kopke M."/>
        </authorList>
    </citation>
    <scope>NUCLEOTIDE SEQUENCE</scope>
    <source>
        <strain evidence="7">DJ080</strain>
    </source>
</reference>
<dbReference type="InterPro" id="IPR046348">
    <property type="entry name" value="SIS_dom_sf"/>
</dbReference>
<dbReference type="Proteomes" id="UP001193748">
    <property type="component" value="Unassembled WGS sequence"/>
</dbReference>
<evidence type="ECO:0000313" key="7">
    <source>
        <dbReference type="EMBL" id="NRT89679.1"/>
    </source>
</evidence>
<keyword evidence="1" id="KW-0805">Transcription regulation</keyword>
<reference evidence="8" key="4">
    <citation type="submission" date="2020-05" db="EMBL/GenBank/DDBJ databases">
        <title>Genomic insights into acetone-butanol-ethanol (ABE) fermentation by sequencing solventogenic clostridia strains.</title>
        <authorList>
            <person name="Brown S."/>
        </authorList>
    </citation>
    <scope>NUCLEOTIDE SEQUENCE</scope>
    <source>
        <strain evidence="8">DJ126</strain>
    </source>
</reference>
<dbReference type="OrthoDB" id="9762536at2"/>
<dbReference type="InterPro" id="IPR001347">
    <property type="entry name" value="SIS_dom"/>
</dbReference>
<evidence type="ECO:0000313" key="6">
    <source>
        <dbReference type="EMBL" id="AJG97383.1"/>
    </source>
</evidence>
<evidence type="ECO:0000256" key="1">
    <source>
        <dbReference type="ARBA" id="ARBA00023015"/>
    </source>
</evidence>
<dbReference type="Proteomes" id="UP000821656">
    <property type="component" value="Unassembled WGS sequence"/>
</dbReference>
<reference evidence="10" key="1">
    <citation type="submission" date="2014-12" db="EMBL/GenBank/DDBJ databases">
        <title>Genome sequence of Clostridium beijerinckii strain 59B.</title>
        <authorList>
            <person name="Little G.T."/>
            <person name="Minton N.P."/>
        </authorList>
    </citation>
    <scope>NUCLEOTIDE SEQUENCE [LARGE SCALE GENOMIC DNA]</scope>
    <source>
        <strain evidence="10">59B</strain>
    </source>
</reference>
<accession>A0A0B5QKX7</accession>
<reference evidence="9 11" key="3">
    <citation type="submission" date="2017-02" db="EMBL/GenBank/DDBJ databases">
        <title>Genome sequence of Clostridium beijerinckii Br21.</title>
        <authorList>
            <person name="Fonseca B.C."/>
            <person name="Guazzaroni M.E."/>
            <person name="Riano-Pachon D.M."/>
            <person name="Reginatto V."/>
        </authorList>
    </citation>
    <scope>NUCLEOTIDE SEQUENCE [LARGE SCALE GENOMIC DNA]</scope>
    <source>
        <strain evidence="9 11">Br21</strain>
    </source>
</reference>
<dbReference type="InterPro" id="IPR047640">
    <property type="entry name" value="RpiR-like"/>
</dbReference>
<keyword evidence="3" id="KW-0804">Transcription</keyword>
<dbReference type="EMBL" id="JABSWW010000001">
    <property type="protein sequence ID" value="NRT89679.1"/>
    <property type="molecule type" value="Genomic_DNA"/>
</dbReference>
<dbReference type="PANTHER" id="PTHR30514:SF1">
    <property type="entry name" value="HTH-TYPE TRANSCRIPTIONAL REGULATOR HEXR-RELATED"/>
    <property type="match status" value="1"/>
</dbReference>
<dbReference type="AlphaFoldDB" id="A0A0B5QKX7"/>
<organism evidence="6 10">
    <name type="scientific">Clostridium beijerinckii</name>
    <name type="common">Clostridium MP</name>
    <dbReference type="NCBI Taxonomy" id="1520"/>
    <lineage>
        <taxon>Bacteria</taxon>
        <taxon>Bacillati</taxon>
        <taxon>Bacillota</taxon>
        <taxon>Clostridia</taxon>
        <taxon>Eubacteriales</taxon>
        <taxon>Clostridiaceae</taxon>
        <taxon>Clostridium</taxon>
    </lineage>
</organism>
<dbReference type="PROSITE" id="PS51464">
    <property type="entry name" value="SIS"/>
    <property type="match status" value="1"/>
</dbReference>
<evidence type="ECO:0000256" key="2">
    <source>
        <dbReference type="ARBA" id="ARBA00023125"/>
    </source>
</evidence>
<evidence type="ECO:0000256" key="3">
    <source>
        <dbReference type="ARBA" id="ARBA00023163"/>
    </source>
</evidence>
<reference evidence="6" key="2">
    <citation type="submission" date="2016-02" db="EMBL/GenBank/DDBJ databases">
        <title>Genome sequence of Clostridium beijerinckii strain 59B.</title>
        <authorList>
            <person name="Little G.T."/>
            <person name="Minton N.P."/>
        </authorList>
    </citation>
    <scope>NUCLEOTIDE SEQUENCE</scope>
    <source>
        <strain evidence="6">NCIMB 14988</strain>
    </source>
</reference>
<dbReference type="SUPFAM" id="SSF53697">
    <property type="entry name" value="SIS domain"/>
    <property type="match status" value="1"/>
</dbReference>
<dbReference type="GO" id="GO:0097367">
    <property type="term" value="F:carbohydrate derivative binding"/>
    <property type="evidence" value="ECO:0007669"/>
    <property type="project" value="InterPro"/>
</dbReference>
<dbReference type="EMBL" id="CP010086">
    <property type="protein sequence ID" value="AJG97383.1"/>
    <property type="molecule type" value="Genomic_DNA"/>
</dbReference>